<evidence type="ECO:0000313" key="1">
    <source>
        <dbReference type="EMBL" id="KAH0552178.1"/>
    </source>
</evidence>
<sequence length="108" mass="12720">MLGHRTRVLNVLTEVVFVNHTTAQIPKISTMDFGALERVRLADLILRNEEKIHSLNSQNDKDMRHEHRMELDRLKLQTRSLVRQLQLACRNVRFPESKVQMALMSSKW</sequence>
<name>A0AAV7IGP5_COTGL</name>
<dbReference type="Proteomes" id="UP000826195">
    <property type="component" value="Unassembled WGS sequence"/>
</dbReference>
<evidence type="ECO:0000313" key="2">
    <source>
        <dbReference type="Proteomes" id="UP000826195"/>
    </source>
</evidence>
<dbReference type="AlphaFoldDB" id="A0AAV7IGP5"/>
<dbReference type="EMBL" id="JAHXZJ010001492">
    <property type="protein sequence ID" value="KAH0552178.1"/>
    <property type="molecule type" value="Genomic_DNA"/>
</dbReference>
<proteinExistence type="predicted"/>
<reference evidence="1 2" key="1">
    <citation type="journal article" date="2021" name="J. Hered.">
        <title>A chromosome-level genome assembly of the parasitoid wasp, Cotesia glomerata (Hymenoptera: Braconidae).</title>
        <authorList>
            <person name="Pinto B.J."/>
            <person name="Weis J.J."/>
            <person name="Gamble T."/>
            <person name="Ode P.J."/>
            <person name="Paul R."/>
            <person name="Zaspel J.M."/>
        </authorList>
    </citation>
    <scope>NUCLEOTIDE SEQUENCE [LARGE SCALE GENOMIC DNA]</scope>
    <source>
        <strain evidence="1">CgM1</strain>
    </source>
</reference>
<keyword evidence="2" id="KW-1185">Reference proteome</keyword>
<accession>A0AAV7IGP5</accession>
<comment type="caution">
    <text evidence="1">The sequence shown here is derived from an EMBL/GenBank/DDBJ whole genome shotgun (WGS) entry which is preliminary data.</text>
</comment>
<protein>
    <submittedName>
        <fullName evidence="1">Uncharacterized protein</fullName>
    </submittedName>
</protein>
<gene>
    <name evidence="1" type="ORF">KQX54_006566</name>
</gene>
<organism evidence="1 2">
    <name type="scientific">Cotesia glomerata</name>
    <name type="common">Lepidopteran parasitic wasp</name>
    <name type="synonym">Apanteles glomeratus</name>
    <dbReference type="NCBI Taxonomy" id="32391"/>
    <lineage>
        <taxon>Eukaryota</taxon>
        <taxon>Metazoa</taxon>
        <taxon>Ecdysozoa</taxon>
        <taxon>Arthropoda</taxon>
        <taxon>Hexapoda</taxon>
        <taxon>Insecta</taxon>
        <taxon>Pterygota</taxon>
        <taxon>Neoptera</taxon>
        <taxon>Endopterygota</taxon>
        <taxon>Hymenoptera</taxon>
        <taxon>Apocrita</taxon>
        <taxon>Ichneumonoidea</taxon>
        <taxon>Braconidae</taxon>
        <taxon>Microgastrinae</taxon>
        <taxon>Cotesia</taxon>
    </lineage>
</organism>